<evidence type="ECO:0000313" key="3">
    <source>
        <dbReference type="Proteomes" id="UP001501578"/>
    </source>
</evidence>
<keyword evidence="1" id="KW-0472">Membrane</keyword>
<keyword evidence="3" id="KW-1185">Reference proteome</keyword>
<sequence>MRRVGSRSRVVWAGGGAGWETWGVEENRPGGGKTLGLILLAMVVILAVLIGLAVWASPR</sequence>
<keyword evidence="1" id="KW-0812">Transmembrane</keyword>
<gene>
    <name evidence="2" type="ORF">GCM10009560_77990</name>
</gene>
<dbReference type="Proteomes" id="UP001501578">
    <property type="component" value="Unassembled WGS sequence"/>
</dbReference>
<comment type="caution">
    <text evidence="2">The sequence shown here is derived from an EMBL/GenBank/DDBJ whole genome shotgun (WGS) entry which is preliminary data.</text>
</comment>
<evidence type="ECO:0000313" key="2">
    <source>
        <dbReference type="EMBL" id="GAA0954242.1"/>
    </source>
</evidence>
<organism evidence="2 3">
    <name type="scientific">Nonomuraea longicatena</name>
    <dbReference type="NCBI Taxonomy" id="83682"/>
    <lineage>
        <taxon>Bacteria</taxon>
        <taxon>Bacillati</taxon>
        <taxon>Actinomycetota</taxon>
        <taxon>Actinomycetes</taxon>
        <taxon>Streptosporangiales</taxon>
        <taxon>Streptosporangiaceae</taxon>
        <taxon>Nonomuraea</taxon>
    </lineage>
</organism>
<reference evidence="2 3" key="1">
    <citation type="journal article" date="2019" name="Int. J. Syst. Evol. Microbiol.">
        <title>The Global Catalogue of Microorganisms (GCM) 10K type strain sequencing project: providing services to taxonomists for standard genome sequencing and annotation.</title>
        <authorList>
            <consortium name="The Broad Institute Genomics Platform"/>
            <consortium name="The Broad Institute Genome Sequencing Center for Infectious Disease"/>
            <person name="Wu L."/>
            <person name="Ma J."/>
        </authorList>
    </citation>
    <scope>NUCLEOTIDE SEQUENCE [LARGE SCALE GENOMIC DNA]</scope>
    <source>
        <strain evidence="2 3">JCM 11136</strain>
    </source>
</reference>
<protein>
    <submittedName>
        <fullName evidence="2">Uncharacterized protein</fullName>
    </submittedName>
</protein>
<evidence type="ECO:0000256" key="1">
    <source>
        <dbReference type="SAM" id="Phobius"/>
    </source>
</evidence>
<accession>A0ABN1RAY4</accession>
<feature type="transmembrane region" description="Helical" evidence="1">
    <location>
        <begin position="35"/>
        <end position="56"/>
    </location>
</feature>
<proteinExistence type="predicted"/>
<name>A0ABN1RAY4_9ACTN</name>
<dbReference type="EMBL" id="BAAAHQ010000065">
    <property type="protein sequence ID" value="GAA0954242.1"/>
    <property type="molecule type" value="Genomic_DNA"/>
</dbReference>
<keyword evidence="1" id="KW-1133">Transmembrane helix</keyword>